<dbReference type="Pfam" id="PF07715">
    <property type="entry name" value="Plug"/>
    <property type="match status" value="1"/>
</dbReference>
<feature type="domain" description="TonB-dependent receptor-like beta-barrel" evidence="11">
    <location>
        <begin position="274"/>
        <end position="704"/>
    </location>
</feature>
<dbReference type="SUPFAM" id="SSF56935">
    <property type="entry name" value="Porins"/>
    <property type="match status" value="1"/>
</dbReference>
<dbReference type="PANTHER" id="PTHR32552">
    <property type="entry name" value="FERRICHROME IRON RECEPTOR-RELATED"/>
    <property type="match status" value="1"/>
</dbReference>
<dbReference type="GO" id="GO:0015344">
    <property type="term" value="F:siderophore uptake transmembrane transporter activity"/>
    <property type="evidence" value="ECO:0007669"/>
    <property type="project" value="TreeGrafter"/>
</dbReference>
<dbReference type="Pfam" id="PF00593">
    <property type="entry name" value="TonB_dep_Rec_b-barrel"/>
    <property type="match status" value="1"/>
</dbReference>
<proteinExistence type="predicted"/>
<keyword evidence="3" id="KW-0410">Iron transport</keyword>
<evidence type="ECO:0000256" key="6">
    <source>
        <dbReference type="ARBA" id="ARBA00023004"/>
    </source>
</evidence>
<dbReference type="Gene3D" id="2.170.130.10">
    <property type="entry name" value="TonB-dependent receptor, plug domain"/>
    <property type="match status" value="1"/>
</dbReference>
<gene>
    <name evidence="13" type="ORF">EZS27_005170</name>
</gene>
<sequence length="754" mass="84993">MKRKAAMLTGLFVIQTGVGFAYAQSLLSDSLKTITLQEVQVTSTRAAAKTPVAYTNIGKEEISGKNFGQDIPFLLFSTPSVLTTSDAGTGIGYTGIRVRGTDASRINVTANGIPMNDAESHSVYWVDMPDFASSLEDMQIQRGAGTSTNGAGAFGASINMRTQTTPVKAYTELLGSYGSFHTQKETVRVGSGLLAKHWAFDLRLSNIQSDGYRDRASSDLQSYFAQGGYYGEASTLRFLTFGGKEKTYHAWDGISKEMLDADRCYNPNGEMERNGEVVGFYDDQTDNYRQTHYQLLFHHIFSPIWSLSATLHYTDGFGYYQEYKNRRTLAEYSLPSYETNETVVKKANLVRQKLVGSDFGGAIFSLNYKDEQLDASVGGGANRYTNDHYGKVIWIENYMGALDPSHEYYRSDGKKDDANVYAKANYETGSGVNLYADVQYRYIHYKIKGNNDKWDWTASPEHLQTLDINEKFGFFNPKAGVFWQINVNHSAYASFAVAQKEPTRNNYTDGLFTQYPKPEKMFDYELGYTYRSARLTAGINSYYMNYTDQLTLNGKLNEIGEPMAENVKNSYRTGIELSLGAKFTGWLRWEVNGTWSKNRIQNYMEYLSDYDDSGKELYTQTERYLGNTPIAFSPSFTGNSLVALDYKGWDASLQSQYVSRQYLDNSGSKENSLDAYFVNHLHTGYTFRLSTMKSITIGATVYNLLNEKYETNGYSMTAVLYENGNKENKMQLTNDPRFYPMAGANVLMNVVLKF</sequence>
<reference evidence="13" key="1">
    <citation type="submission" date="2019-03" db="EMBL/GenBank/DDBJ databases">
        <title>Single cell metagenomics reveals metabolic interactions within the superorganism composed of flagellate Streblomastix strix and complex community of Bacteroidetes bacteria on its surface.</title>
        <authorList>
            <person name="Treitli S.C."/>
            <person name="Kolisko M."/>
            <person name="Husnik F."/>
            <person name="Keeling P."/>
            <person name="Hampl V."/>
        </authorList>
    </citation>
    <scope>NUCLEOTIDE SEQUENCE</scope>
    <source>
        <strain evidence="13">STM</strain>
    </source>
</reference>
<keyword evidence="13" id="KW-0675">Receptor</keyword>
<dbReference type="PROSITE" id="PS52016">
    <property type="entry name" value="TONB_DEPENDENT_REC_3"/>
    <property type="match status" value="1"/>
</dbReference>
<keyword evidence="6" id="KW-0408">Iron</keyword>
<comment type="caution">
    <text evidence="13">The sequence shown here is derived from an EMBL/GenBank/DDBJ whole genome shotgun (WGS) entry which is preliminary data.</text>
</comment>
<name>A0A5J4SQ28_9ZZZZ</name>
<dbReference type="AlphaFoldDB" id="A0A5J4SQ28"/>
<accession>A0A5J4SQ28</accession>
<evidence type="ECO:0000313" key="13">
    <source>
        <dbReference type="EMBL" id="KAA6347370.1"/>
    </source>
</evidence>
<evidence type="ECO:0000256" key="8">
    <source>
        <dbReference type="ARBA" id="ARBA00023077"/>
    </source>
</evidence>
<keyword evidence="2" id="KW-0813">Transport</keyword>
<dbReference type="InterPro" id="IPR000531">
    <property type="entry name" value="Beta-barrel_TonB"/>
</dbReference>
<evidence type="ECO:0000256" key="7">
    <source>
        <dbReference type="ARBA" id="ARBA00023065"/>
    </source>
</evidence>
<dbReference type="GO" id="GO:0009279">
    <property type="term" value="C:cell outer membrane"/>
    <property type="evidence" value="ECO:0007669"/>
    <property type="project" value="UniProtKB-SubCell"/>
</dbReference>
<evidence type="ECO:0000256" key="10">
    <source>
        <dbReference type="ARBA" id="ARBA00023237"/>
    </source>
</evidence>
<keyword evidence="4" id="KW-0812">Transmembrane</keyword>
<dbReference type="PANTHER" id="PTHR32552:SF68">
    <property type="entry name" value="FERRICHROME OUTER MEMBRANE TRANSPORTER_PHAGE RECEPTOR"/>
    <property type="match status" value="1"/>
</dbReference>
<protein>
    <submittedName>
        <fullName evidence="13">Putative TonB-dependent receptor</fullName>
    </submittedName>
</protein>
<evidence type="ECO:0000256" key="4">
    <source>
        <dbReference type="ARBA" id="ARBA00022692"/>
    </source>
</evidence>
<dbReference type="InterPro" id="IPR036942">
    <property type="entry name" value="Beta-barrel_TonB_sf"/>
</dbReference>
<evidence type="ECO:0000259" key="11">
    <source>
        <dbReference type="Pfam" id="PF00593"/>
    </source>
</evidence>
<keyword evidence="9" id="KW-0472">Membrane</keyword>
<dbReference type="InterPro" id="IPR039426">
    <property type="entry name" value="TonB-dep_rcpt-like"/>
</dbReference>
<keyword evidence="5" id="KW-0732">Signal</keyword>
<keyword evidence="7" id="KW-0406">Ion transport</keyword>
<evidence type="ECO:0000256" key="9">
    <source>
        <dbReference type="ARBA" id="ARBA00023136"/>
    </source>
</evidence>
<organism evidence="13">
    <name type="scientific">termite gut metagenome</name>
    <dbReference type="NCBI Taxonomy" id="433724"/>
    <lineage>
        <taxon>unclassified sequences</taxon>
        <taxon>metagenomes</taxon>
        <taxon>organismal metagenomes</taxon>
    </lineage>
</organism>
<comment type="subcellular location">
    <subcellularLocation>
        <location evidence="1">Cell outer membrane</location>
        <topology evidence="1">Multi-pass membrane protein</topology>
    </subcellularLocation>
</comment>
<dbReference type="InterPro" id="IPR012910">
    <property type="entry name" value="Plug_dom"/>
</dbReference>
<dbReference type="InterPro" id="IPR037066">
    <property type="entry name" value="Plug_dom_sf"/>
</dbReference>
<keyword evidence="10" id="KW-0998">Cell outer membrane</keyword>
<evidence type="ECO:0000256" key="5">
    <source>
        <dbReference type="ARBA" id="ARBA00022729"/>
    </source>
</evidence>
<evidence type="ECO:0000256" key="1">
    <source>
        <dbReference type="ARBA" id="ARBA00004571"/>
    </source>
</evidence>
<evidence type="ECO:0000256" key="2">
    <source>
        <dbReference type="ARBA" id="ARBA00022448"/>
    </source>
</evidence>
<evidence type="ECO:0000256" key="3">
    <source>
        <dbReference type="ARBA" id="ARBA00022496"/>
    </source>
</evidence>
<feature type="domain" description="TonB-dependent receptor plug" evidence="12">
    <location>
        <begin position="48"/>
        <end position="156"/>
    </location>
</feature>
<evidence type="ECO:0000259" key="12">
    <source>
        <dbReference type="Pfam" id="PF07715"/>
    </source>
</evidence>
<keyword evidence="8" id="KW-0798">TonB box</keyword>
<dbReference type="EMBL" id="SNRY01000098">
    <property type="protein sequence ID" value="KAA6347370.1"/>
    <property type="molecule type" value="Genomic_DNA"/>
</dbReference>
<dbReference type="Gene3D" id="2.40.170.20">
    <property type="entry name" value="TonB-dependent receptor, beta-barrel domain"/>
    <property type="match status" value="1"/>
</dbReference>